<dbReference type="SUPFAM" id="SSF103473">
    <property type="entry name" value="MFS general substrate transporter"/>
    <property type="match status" value="1"/>
</dbReference>
<dbReference type="InterPro" id="IPR036259">
    <property type="entry name" value="MFS_trans_sf"/>
</dbReference>
<feature type="active site" description="Proton acceptor" evidence="4">
    <location>
        <position position="374"/>
    </location>
</feature>
<feature type="transmembrane region" description="Helical" evidence="5">
    <location>
        <begin position="155"/>
        <end position="173"/>
    </location>
</feature>
<dbReference type="OrthoDB" id="9761985at2"/>
<evidence type="ECO:0000256" key="4">
    <source>
        <dbReference type="PROSITE-ProRule" id="PRU00354"/>
    </source>
</evidence>
<feature type="transmembrane region" description="Helical" evidence="5">
    <location>
        <begin position="43"/>
        <end position="63"/>
    </location>
</feature>
<evidence type="ECO:0000313" key="8">
    <source>
        <dbReference type="Proteomes" id="UP000260649"/>
    </source>
</evidence>
<keyword evidence="5" id="KW-0812">Transmembrane</keyword>
<dbReference type="PROSITE" id="PS51006">
    <property type="entry name" value="PABS_2"/>
    <property type="match status" value="1"/>
</dbReference>
<dbReference type="AlphaFoldDB" id="A0A3E2B542"/>
<feature type="transmembrane region" description="Helical" evidence="5">
    <location>
        <begin position="213"/>
        <end position="235"/>
    </location>
</feature>
<dbReference type="PANTHER" id="PTHR43317">
    <property type="entry name" value="THERMOSPERMINE SYNTHASE ACAULIS5"/>
    <property type="match status" value="1"/>
</dbReference>
<accession>A0A3E2B542</accession>
<dbReference type="GeneID" id="97994871"/>
<feature type="domain" description="PABS" evidence="6">
    <location>
        <begin position="218"/>
        <end position="454"/>
    </location>
</feature>
<dbReference type="RefSeq" id="WP_117141840.1">
    <property type="nucleotide sequence ID" value="NZ_CAKXKJ010000001.1"/>
</dbReference>
<proteinExistence type="inferred from homology"/>
<organism evidence="7 8">
    <name type="scientific">Evtepia gabavorous</name>
    <dbReference type="NCBI Taxonomy" id="2211183"/>
    <lineage>
        <taxon>Bacteria</taxon>
        <taxon>Bacillati</taxon>
        <taxon>Bacillota</taxon>
        <taxon>Clostridia</taxon>
        <taxon>Eubacteriales</taxon>
        <taxon>Evtepia</taxon>
    </lineage>
</organism>
<dbReference type="EMBL" id="QQRQ01000004">
    <property type="protein sequence ID" value="RFT07127.1"/>
    <property type="molecule type" value="Genomic_DNA"/>
</dbReference>
<dbReference type="Gene3D" id="3.40.50.150">
    <property type="entry name" value="Vaccinia Virus protein VP39"/>
    <property type="match status" value="1"/>
</dbReference>
<dbReference type="SUPFAM" id="SSF53335">
    <property type="entry name" value="S-adenosyl-L-methionine-dependent methyltransferases"/>
    <property type="match status" value="1"/>
</dbReference>
<dbReference type="InterPro" id="IPR030374">
    <property type="entry name" value="PABS"/>
</dbReference>
<dbReference type="NCBIfam" id="NF037959">
    <property type="entry name" value="MFS_SpdSyn"/>
    <property type="match status" value="1"/>
</dbReference>
<dbReference type="Pfam" id="PF01564">
    <property type="entry name" value="Spermine_synth"/>
    <property type="match status" value="1"/>
</dbReference>
<sequence>MKERSILKNKYYLYLTEFFSGVSVMAVELGASRLLAPYFSSSQIVWTIIIGTIMIALALGNLWGGRTADRNPDPDRLYRRLLLAAVWIAAIPVLGKYIILGISSLLVLTISTHFLVIAAFCACMVIFVFPLFLLGTVTPSLVKYTVDSLEDNGKVVGTLGACNTIGSILGTFLPTFVTIPAVGTAVTFLLFSGILLVIGLAYFFSARTCWRTCLAAGILFVLCTLLGGRGGFAFWEKDLTYEGESVYNYLQVKETEDRTILSTNVLFGVQSVKMKQEGLTGMYYDYALAAPVMAGLHQGTAGRVLVLGNGTGTYARQCTRYFPQVQVSGVEIDDKITQLATRYFDLPETVDVTTYDGRAYLQAVDTQYDVIQVDAYQDITIPFQMSTVEFFALVRDHLAPGGVMVVNLNMHSDGEGSINQALCDTIASLFPYVSTVDVPGTTNRELFAAVDGDPVQWLAQRRAALPAGELRDQMERVSQGLIPYVGGAHILTDDKAPVELLGMRAIDDLIQQELAYYQEIYREEGLSGLLNRF</sequence>
<feature type="transmembrane region" description="Helical" evidence="5">
    <location>
        <begin position="114"/>
        <end position="134"/>
    </location>
</feature>
<keyword evidence="3 4" id="KW-0620">Polyamine biosynthesis</keyword>
<evidence type="ECO:0000259" key="6">
    <source>
        <dbReference type="PROSITE" id="PS51006"/>
    </source>
</evidence>
<name>A0A3E2B542_9FIRM</name>
<evidence type="ECO:0000313" key="7">
    <source>
        <dbReference type="EMBL" id="RFT07127.1"/>
    </source>
</evidence>
<keyword evidence="8" id="KW-1185">Reference proteome</keyword>
<feature type="transmembrane region" description="Helical" evidence="5">
    <location>
        <begin position="84"/>
        <end position="108"/>
    </location>
</feature>
<dbReference type="Gene3D" id="1.20.1250.20">
    <property type="entry name" value="MFS general substrate transporter like domains"/>
    <property type="match status" value="1"/>
</dbReference>
<protein>
    <submittedName>
        <fullName evidence="7">Spermidine synthase</fullName>
    </submittedName>
</protein>
<evidence type="ECO:0000256" key="5">
    <source>
        <dbReference type="SAM" id="Phobius"/>
    </source>
</evidence>
<dbReference type="InterPro" id="IPR029063">
    <property type="entry name" value="SAM-dependent_MTases_sf"/>
</dbReference>
<keyword evidence="5" id="KW-0472">Membrane</keyword>
<feature type="transmembrane region" description="Helical" evidence="5">
    <location>
        <begin position="179"/>
        <end position="204"/>
    </location>
</feature>
<keyword evidence="5" id="KW-1133">Transmembrane helix</keyword>
<comment type="similarity">
    <text evidence="1">Belongs to the spermidine/spermine synthase family.</text>
</comment>
<feature type="transmembrane region" description="Helical" evidence="5">
    <location>
        <begin position="12"/>
        <end position="31"/>
    </location>
</feature>
<dbReference type="CDD" id="cd02440">
    <property type="entry name" value="AdoMet_MTases"/>
    <property type="match status" value="1"/>
</dbReference>
<dbReference type="GO" id="GO:0016740">
    <property type="term" value="F:transferase activity"/>
    <property type="evidence" value="ECO:0007669"/>
    <property type="project" value="UniProtKB-UniRule"/>
</dbReference>
<evidence type="ECO:0000256" key="3">
    <source>
        <dbReference type="ARBA" id="ARBA00023115"/>
    </source>
</evidence>
<reference evidence="7 8" key="1">
    <citation type="submission" date="2018-07" db="EMBL/GenBank/DDBJ databases">
        <title>GABA Modulating Bacteria of the Human Gut Microbiota.</title>
        <authorList>
            <person name="Strandwitz P."/>
            <person name="Kim K.H."/>
            <person name="Terekhova D."/>
            <person name="Liu J.K."/>
            <person name="Sharma A."/>
            <person name="Levering J."/>
            <person name="Mcdonald D."/>
            <person name="Dietrich D."/>
            <person name="Ramadhar T.R."/>
            <person name="Lekbua A."/>
            <person name="Mroue N."/>
            <person name="Liston C."/>
            <person name="Stewart E.J."/>
            <person name="Dubin M.J."/>
            <person name="Zengler K."/>
            <person name="Knight R."/>
            <person name="Gilbert J.A."/>
            <person name="Clardy J."/>
            <person name="Lewis K."/>
        </authorList>
    </citation>
    <scope>NUCLEOTIDE SEQUENCE [LARGE SCALE GENOMIC DNA]</scope>
    <source>
        <strain evidence="7 8">KLE1738</strain>
    </source>
</reference>
<keyword evidence="2 4" id="KW-0808">Transferase</keyword>
<evidence type="ECO:0000256" key="1">
    <source>
        <dbReference type="ARBA" id="ARBA00007867"/>
    </source>
</evidence>
<dbReference type="Proteomes" id="UP000260649">
    <property type="component" value="Unassembled WGS sequence"/>
</dbReference>
<evidence type="ECO:0000256" key="2">
    <source>
        <dbReference type="ARBA" id="ARBA00022679"/>
    </source>
</evidence>
<gene>
    <name evidence="7" type="ORF">DV520_03825</name>
</gene>
<dbReference type="PANTHER" id="PTHR43317:SF1">
    <property type="entry name" value="THERMOSPERMINE SYNTHASE ACAULIS5"/>
    <property type="match status" value="1"/>
</dbReference>
<dbReference type="GO" id="GO:0006596">
    <property type="term" value="P:polyamine biosynthetic process"/>
    <property type="evidence" value="ECO:0007669"/>
    <property type="project" value="UniProtKB-UniRule"/>
</dbReference>
<comment type="caution">
    <text evidence="7">The sequence shown here is derived from an EMBL/GenBank/DDBJ whole genome shotgun (WGS) entry which is preliminary data.</text>
</comment>